<evidence type="ECO:0000313" key="2">
    <source>
        <dbReference type="Proteomes" id="UP000004982"/>
    </source>
</evidence>
<accession>A0AA36UJM7</accession>
<organism evidence="1 2">
    <name type="scientific">Neisseria macacae ATCC 33926</name>
    <dbReference type="NCBI Taxonomy" id="997348"/>
    <lineage>
        <taxon>Bacteria</taxon>
        <taxon>Pseudomonadati</taxon>
        <taxon>Pseudomonadota</taxon>
        <taxon>Betaproteobacteria</taxon>
        <taxon>Neisseriales</taxon>
        <taxon>Neisseriaceae</taxon>
        <taxon>Neisseria</taxon>
    </lineage>
</organism>
<proteinExistence type="predicted"/>
<evidence type="ECO:0000313" key="1">
    <source>
        <dbReference type="EMBL" id="EGQ77255.1"/>
    </source>
</evidence>
<sequence>MYKRSSENIYDSYQVFLLCARKIRKIDKLSEIDYCQWEHTRSF</sequence>
<protein>
    <submittedName>
        <fullName evidence="1">Uncharacterized protein</fullName>
    </submittedName>
</protein>
<reference evidence="1 2" key="1">
    <citation type="submission" date="2011-05" db="EMBL/GenBank/DDBJ databases">
        <authorList>
            <person name="Muzny D."/>
            <person name="Qin X."/>
            <person name="Deng J."/>
            <person name="Jiang H."/>
            <person name="Liu Y."/>
            <person name="Qu J."/>
            <person name="Song X.-Z."/>
            <person name="Zhang L."/>
            <person name="Thornton R."/>
            <person name="Coyle M."/>
            <person name="Francisco L."/>
            <person name="Jackson L."/>
            <person name="Javaid M."/>
            <person name="Korchina V."/>
            <person name="Kovar C."/>
            <person name="Mata R."/>
            <person name="Mathew T."/>
            <person name="Ngo R."/>
            <person name="Nguyen L."/>
            <person name="Nguyen N."/>
            <person name="Okwuonu G."/>
            <person name="Ongeri F."/>
            <person name="Pham C."/>
            <person name="Simmons D."/>
            <person name="Wilczek-Boney K."/>
            <person name="Hale W."/>
            <person name="Jakkamsetti A."/>
            <person name="Pham P."/>
            <person name="Ruth R."/>
            <person name="San Lucas F."/>
            <person name="Warren J."/>
            <person name="Zhang J."/>
            <person name="Zhao Z."/>
            <person name="Zhou C."/>
            <person name="Zhu D."/>
            <person name="Lee S."/>
            <person name="Bess C."/>
            <person name="Blankenburg K."/>
            <person name="Forbes L."/>
            <person name="Fu Q."/>
            <person name="Gubbala S."/>
            <person name="Hirani K."/>
            <person name="Jayaseelan J.C."/>
            <person name="Lara F."/>
            <person name="Munidasa M."/>
            <person name="Palculict T."/>
            <person name="Patil S."/>
            <person name="Pu L.-L."/>
            <person name="Saada N."/>
            <person name="Tang L."/>
            <person name="Weissenberger G."/>
            <person name="Zhu Y."/>
            <person name="Hemphill L."/>
            <person name="Shang Y."/>
            <person name="Youmans B."/>
            <person name="Ayvaz T."/>
            <person name="Ross M."/>
            <person name="Santibanez J."/>
            <person name="Aqrawi P."/>
            <person name="Gross S."/>
            <person name="Joshi V."/>
            <person name="Fowler G."/>
            <person name="Nazareth L."/>
            <person name="Reid J."/>
            <person name="Worley K."/>
            <person name="Petrosino J."/>
            <person name="Highlander S."/>
            <person name="Gibbs R."/>
        </authorList>
    </citation>
    <scope>NUCLEOTIDE SEQUENCE [LARGE SCALE GENOMIC DNA]</scope>
    <source>
        <strain evidence="1 2">ATCC 33926</strain>
    </source>
</reference>
<name>A0AA36UJM7_9NEIS</name>
<dbReference type="EMBL" id="AFQE01000056">
    <property type="protein sequence ID" value="EGQ77255.1"/>
    <property type="molecule type" value="Genomic_DNA"/>
</dbReference>
<dbReference type="Proteomes" id="UP000004982">
    <property type="component" value="Unassembled WGS sequence"/>
</dbReference>
<comment type="caution">
    <text evidence="1">The sequence shown here is derived from an EMBL/GenBank/DDBJ whole genome shotgun (WGS) entry which is preliminary data.</text>
</comment>
<dbReference type="AlphaFoldDB" id="A0AA36UJM7"/>
<gene>
    <name evidence="1" type="ORF">HMPREF9418_1202</name>
</gene>